<dbReference type="GO" id="GO:0005849">
    <property type="term" value="C:mRNA cleavage factor complex"/>
    <property type="evidence" value="ECO:0007669"/>
    <property type="project" value="TreeGrafter"/>
</dbReference>
<feature type="compositionally biased region" description="Basic and acidic residues" evidence="1">
    <location>
        <begin position="1"/>
        <end position="15"/>
    </location>
</feature>
<dbReference type="GO" id="GO:0005737">
    <property type="term" value="C:cytoplasm"/>
    <property type="evidence" value="ECO:0007669"/>
    <property type="project" value="TreeGrafter"/>
</dbReference>
<dbReference type="PANTHER" id="PTHR15921:SF3">
    <property type="entry name" value="PRE-MRNA CLEAVAGE COMPLEX 2 PROTEIN PCF11"/>
    <property type="match status" value="1"/>
</dbReference>
<keyword evidence="4" id="KW-1185">Reference proteome</keyword>
<dbReference type="InterPro" id="IPR045154">
    <property type="entry name" value="PCF11-like"/>
</dbReference>
<feature type="domain" description="Pcf11 C-terminal" evidence="2">
    <location>
        <begin position="287"/>
        <end position="340"/>
    </location>
</feature>
<gene>
    <name evidence="3" type="ORF">VHUM_01454</name>
</gene>
<evidence type="ECO:0000256" key="1">
    <source>
        <dbReference type="SAM" id="MobiDB-lite"/>
    </source>
</evidence>
<evidence type="ECO:0000313" key="3">
    <source>
        <dbReference type="EMBL" id="TXT13053.1"/>
    </source>
</evidence>
<feature type="compositionally biased region" description="Pro residues" evidence="1">
    <location>
        <begin position="106"/>
        <end position="130"/>
    </location>
</feature>
<feature type="region of interest" description="Disordered" evidence="1">
    <location>
        <begin position="354"/>
        <end position="469"/>
    </location>
</feature>
<reference evidence="3 4" key="1">
    <citation type="journal article" date="2019" name="PLoS Genet.">
        <title>Convergent evolution of linked mating-type loci in basidiomycete fungi.</title>
        <authorList>
            <person name="Sun S."/>
            <person name="Coelho M.A."/>
            <person name="Heitman J."/>
            <person name="Nowrousian M."/>
        </authorList>
    </citation>
    <scope>NUCLEOTIDE SEQUENCE [LARGE SCALE GENOMIC DNA]</scope>
    <source>
        <strain evidence="3 4">CBS 4282</strain>
    </source>
</reference>
<feature type="region of interest" description="Disordered" evidence="1">
    <location>
        <begin position="1"/>
        <end position="20"/>
    </location>
</feature>
<dbReference type="PANTHER" id="PTHR15921">
    <property type="entry name" value="PRE-MRNA CLEAVAGE COMPLEX II"/>
    <property type="match status" value="1"/>
</dbReference>
<name>A0A7D8Z5S7_VANHU</name>
<feature type="compositionally biased region" description="Pro residues" evidence="1">
    <location>
        <begin position="365"/>
        <end position="377"/>
    </location>
</feature>
<dbReference type="GO" id="GO:0031124">
    <property type="term" value="P:mRNA 3'-end processing"/>
    <property type="evidence" value="ECO:0007669"/>
    <property type="project" value="InterPro"/>
</dbReference>
<feature type="compositionally biased region" description="Basic and acidic residues" evidence="1">
    <location>
        <begin position="41"/>
        <end position="50"/>
    </location>
</feature>
<dbReference type="GO" id="GO:0000993">
    <property type="term" value="F:RNA polymerase II complex binding"/>
    <property type="evidence" value="ECO:0007669"/>
    <property type="project" value="InterPro"/>
</dbReference>
<feature type="compositionally biased region" description="Pro residues" evidence="1">
    <location>
        <begin position="65"/>
        <end position="83"/>
    </location>
</feature>
<proteinExistence type="predicted"/>
<dbReference type="GO" id="GO:0003729">
    <property type="term" value="F:mRNA binding"/>
    <property type="evidence" value="ECO:0007669"/>
    <property type="project" value="InterPro"/>
</dbReference>
<dbReference type="EMBL" id="QKWK01000003">
    <property type="protein sequence ID" value="TXT13053.1"/>
    <property type="molecule type" value="Genomic_DNA"/>
</dbReference>
<dbReference type="AlphaFoldDB" id="A0A7D8Z5S7"/>
<feature type="region of interest" description="Disordered" evidence="1">
    <location>
        <begin position="36"/>
        <end position="130"/>
    </location>
</feature>
<dbReference type="InterPro" id="IPR054127">
    <property type="entry name" value="Pcf11_C"/>
</dbReference>
<organism evidence="3 4">
    <name type="scientific">Vanrija humicola</name>
    <name type="common">Yeast</name>
    <name type="synonym">Cryptococcus humicola</name>
    <dbReference type="NCBI Taxonomy" id="5417"/>
    <lineage>
        <taxon>Eukaryota</taxon>
        <taxon>Fungi</taxon>
        <taxon>Dikarya</taxon>
        <taxon>Basidiomycota</taxon>
        <taxon>Agaricomycotina</taxon>
        <taxon>Tremellomycetes</taxon>
        <taxon>Trichosporonales</taxon>
        <taxon>Trichosporonaceae</taxon>
        <taxon>Vanrija</taxon>
    </lineage>
</organism>
<feature type="compositionally biased region" description="Gly residues" evidence="1">
    <location>
        <begin position="426"/>
        <end position="436"/>
    </location>
</feature>
<sequence length="469" mass="50317">MLKEFLNEKKEEMGREWTQQRGKTVNTLVNLDKILSNSRVSPRELADISDRIQAMKGGQQAYAPRVPPQAPPAVRQPPPPQPPQQQFGGAQQRWGGNSPYGAGAGYPPPQQNYPPPPQQQNLAPPQPPAAPVAIPALPVNVSDLLSKLTSSGILSQPRTPEPSAAKPQKSGLETYEDMVLAFNIQVDHFDLSRVGIPMAHLPVRCNQCGLRFPEGDNKLQPHLDWHFRRNRKERETAGRGGHRRWLPRADEWVNETAEAGPSSPTKTEAAVLPETLSSDKIAALKRKWVPVPDDPVKAAKPCPIDKEKFESVYSEEEEEWVFMNAVDVNGTIYHATCLAEKKASNVAKRVLNRDAGRASSKSPAPGTPEPEASPAPSPRKRKAEGEEADEDAKRVKVETDGGAVDAVAESAGEGVEASKGDASDGGVSGGGKGGGDVSVKVEVEEAAVPAPAPQDATEALEAVADAPAE</sequence>
<dbReference type="GO" id="GO:0006369">
    <property type="term" value="P:termination of RNA polymerase II transcription"/>
    <property type="evidence" value="ECO:0007669"/>
    <property type="project" value="InterPro"/>
</dbReference>
<evidence type="ECO:0000259" key="2">
    <source>
        <dbReference type="Pfam" id="PF21936"/>
    </source>
</evidence>
<feature type="compositionally biased region" description="Low complexity" evidence="1">
    <location>
        <begin position="400"/>
        <end position="415"/>
    </location>
</feature>
<evidence type="ECO:0000313" key="4">
    <source>
        <dbReference type="Proteomes" id="UP000473826"/>
    </source>
</evidence>
<dbReference type="Proteomes" id="UP000473826">
    <property type="component" value="Unassembled WGS sequence"/>
</dbReference>
<dbReference type="Pfam" id="PF21936">
    <property type="entry name" value="Pcf11_C"/>
    <property type="match status" value="1"/>
</dbReference>
<comment type="caution">
    <text evidence="3">The sequence shown here is derived from an EMBL/GenBank/DDBJ whole genome shotgun (WGS) entry which is preliminary data.</text>
</comment>
<feature type="compositionally biased region" description="Low complexity" evidence="1">
    <location>
        <begin position="84"/>
        <end position="101"/>
    </location>
</feature>
<protein>
    <recommendedName>
        <fullName evidence="2">Pcf11 C-terminal domain-containing protein</fullName>
    </recommendedName>
</protein>
<dbReference type="OrthoDB" id="2129491at2759"/>
<accession>A0A7D8Z5S7</accession>